<protein>
    <submittedName>
        <fullName evidence="3">Type II toxin-antitoxin system PemK/MazF family toxin</fullName>
    </submittedName>
</protein>
<dbReference type="GO" id="GO:0016075">
    <property type="term" value="P:rRNA catabolic process"/>
    <property type="evidence" value="ECO:0007669"/>
    <property type="project" value="TreeGrafter"/>
</dbReference>
<dbReference type="AlphaFoldDB" id="A0A7C5V199"/>
<sequence length="298" mass="33879">MNREISELEILKSILVKNISDLIEEFIADSMAAEVHEYLKWLIKKTHYLRLQKVFNPALKGKLKRGDILLADFGFNVGSEIRKIRYCIVLDVNNPVNHGSVVVVPITTFGGSQKKKIPQSCIYIGELKGLGKTNNYANVGEIRAISKQRIIKVIGQVPNEVMLNVTKNYKSFFKSRYAGGKEKTDEIILIRFPCTNSTYTLPLCTLTCNYTTPNIQCKTAFRKLANKSWQGEFKMIIFNACRIEDGKIYYFGRFVGVVKGVKALVLERYWCRELECFLEESGLVPVWVSSLPEVEKAG</sequence>
<dbReference type="InterPro" id="IPR011067">
    <property type="entry name" value="Plasmid_toxin/cell-grow_inhib"/>
</dbReference>
<dbReference type="Gene3D" id="2.30.30.110">
    <property type="match status" value="1"/>
</dbReference>
<dbReference type="SUPFAM" id="SSF50118">
    <property type="entry name" value="Cell growth inhibitor/plasmid maintenance toxic component"/>
    <property type="match status" value="1"/>
</dbReference>
<dbReference type="EMBL" id="DRUZ01000067">
    <property type="protein sequence ID" value="HHS01944.1"/>
    <property type="molecule type" value="Genomic_DNA"/>
</dbReference>
<dbReference type="PANTHER" id="PTHR33988">
    <property type="entry name" value="ENDORIBONUCLEASE MAZF-RELATED"/>
    <property type="match status" value="1"/>
</dbReference>
<comment type="caution">
    <text evidence="3">The sequence shown here is derived from an EMBL/GenBank/DDBJ whole genome shotgun (WGS) entry which is preliminary data.</text>
</comment>
<dbReference type="GO" id="GO:0006402">
    <property type="term" value="P:mRNA catabolic process"/>
    <property type="evidence" value="ECO:0007669"/>
    <property type="project" value="TreeGrafter"/>
</dbReference>
<reference evidence="3" key="1">
    <citation type="journal article" date="2020" name="mSystems">
        <title>Genome- and Community-Level Interaction Insights into Carbon Utilization and Element Cycling Functions of Hydrothermarchaeota in Hydrothermal Sediment.</title>
        <authorList>
            <person name="Zhou Z."/>
            <person name="Liu Y."/>
            <person name="Xu W."/>
            <person name="Pan J."/>
            <person name="Luo Z.H."/>
            <person name="Li M."/>
        </authorList>
    </citation>
    <scope>NUCLEOTIDE SEQUENCE [LARGE SCALE GENOMIC DNA]</scope>
    <source>
        <strain evidence="3">SpSt-102</strain>
    </source>
</reference>
<name>A0A7C5V199_9FIRM</name>
<gene>
    <name evidence="3" type="ORF">ENL71_05380</name>
</gene>
<evidence type="ECO:0000256" key="2">
    <source>
        <dbReference type="ARBA" id="ARBA00022649"/>
    </source>
</evidence>
<accession>A0A7C5V199</accession>
<organism evidence="3">
    <name type="scientific">Caldicellulosiruptor owensensis</name>
    <dbReference type="NCBI Taxonomy" id="55205"/>
    <lineage>
        <taxon>Bacteria</taxon>
        <taxon>Bacillati</taxon>
        <taxon>Bacillota</taxon>
        <taxon>Bacillota incertae sedis</taxon>
        <taxon>Caldicellulosiruptorales</taxon>
        <taxon>Caldicellulosiruptoraceae</taxon>
        <taxon>Caldicellulosiruptor</taxon>
    </lineage>
</organism>
<evidence type="ECO:0000256" key="1">
    <source>
        <dbReference type="ARBA" id="ARBA00007521"/>
    </source>
</evidence>
<keyword evidence="2" id="KW-1277">Toxin-antitoxin system</keyword>
<evidence type="ECO:0000313" key="3">
    <source>
        <dbReference type="EMBL" id="HHS01944.1"/>
    </source>
</evidence>
<dbReference type="Pfam" id="PF02452">
    <property type="entry name" value="PemK_toxin"/>
    <property type="match status" value="1"/>
</dbReference>
<dbReference type="InterPro" id="IPR003477">
    <property type="entry name" value="PemK-like"/>
</dbReference>
<proteinExistence type="inferred from homology"/>
<dbReference type="GO" id="GO:0004521">
    <property type="term" value="F:RNA endonuclease activity"/>
    <property type="evidence" value="ECO:0007669"/>
    <property type="project" value="TreeGrafter"/>
</dbReference>
<comment type="similarity">
    <text evidence="1">Belongs to the PemK/MazF family.</text>
</comment>
<dbReference type="GO" id="GO:0003677">
    <property type="term" value="F:DNA binding"/>
    <property type="evidence" value="ECO:0007669"/>
    <property type="project" value="InterPro"/>
</dbReference>